<dbReference type="InterPro" id="IPR000608">
    <property type="entry name" value="UBC"/>
</dbReference>
<keyword evidence="1" id="KW-0808">Transferase</keyword>
<keyword evidence="2 4" id="KW-0833">Ubl conjugation pathway</keyword>
<feature type="active site" description="Glycyl thioester intermediate" evidence="3">
    <location>
        <position position="91"/>
    </location>
</feature>
<evidence type="ECO:0000256" key="2">
    <source>
        <dbReference type="ARBA" id="ARBA00022786"/>
    </source>
</evidence>
<dbReference type="InterPro" id="IPR050113">
    <property type="entry name" value="Ub_conjugating_enzyme"/>
</dbReference>
<dbReference type="InterPro" id="IPR016135">
    <property type="entry name" value="UBQ-conjugating_enzyme/RWD"/>
</dbReference>
<dbReference type="InterPro" id="IPR023313">
    <property type="entry name" value="UBQ-conjugating_AS"/>
</dbReference>
<dbReference type="GO" id="GO:0016740">
    <property type="term" value="F:transferase activity"/>
    <property type="evidence" value="ECO:0007669"/>
    <property type="project" value="UniProtKB-KW"/>
</dbReference>
<reference evidence="6" key="1">
    <citation type="journal article" date="2014" name="PLoS Negl. Trop. Dis.">
        <title>An updated insight into the Sialotranscriptome of Triatoma infestans: developmental stage and geographic variations.</title>
        <authorList>
            <person name="Schwarz A."/>
            <person name="Medrano-Mercado N."/>
            <person name="Schaub G.A."/>
            <person name="Struchiner C.J."/>
            <person name="Bargues M.D."/>
            <person name="Levy M.Z."/>
            <person name="Ribeiro J.M."/>
        </authorList>
    </citation>
    <scope>NUCLEOTIDE SEQUENCE</scope>
    <source>
        <strain evidence="6">Chile</strain>
        <tissue evidence="6">Salivary glands</tissue>
    </source>
</reference>
<evidence type="ECO:0000313" key="6">
    <source>
        <dbReference type="EMBL" id="JAC15680.1"/>
    </source>
</evidence>
<sequence>MAISSGAALKALQIEYKNLLSDPIEGFQVKLVYDDIFVWDVSIFGPPDTLYEGGYFKARMKFPLDYPYSPPTFRFITKMWHPNIFETGYVCISILHAPHSGAMRELQPSEKWNPTQNVRTILLSVLSLLNEPIINNPANVNAAEMYIRWTNSSGADKQYERIVREQVLESRQSAEIEGIIVPLTLEDYCMKTREKVLLDSSDELLGEYDFYDEDYDLYEESESSDDELNKNYTDTL</sequence>
<protein>
    <submittedName>
        <fullName evidence="6">Putative ubiquitin-conjugating enzyme e2 r2-like protein</fullName>
    </submittedName>
</protein>
<dbReference type="AlphaFoldDB" id="A0A023F2W1"/>
<organism evidence="6">
    <name type="scientific">Triatoma infestans</name>
    <name type="common">Assassin bug</name>
    <dbReference type="NCBI Taxonomy" id="30076"/>
    <lineage>
        <taxon>Eukaryota</taxon>
        <taxon>Metazoa</taxon>
        <taxon>Ecdysozoa</taxon>
        <taxon>Arthropoda</taxon>
        <taxon>Hexapoda</taxon>
        <taxon>Insecta</taxon>
        <taxon>Pterygota</taxon>
        <taxon>Neoptera</taxon>
        <taxon>Paraneoptera</taxon>
        <taxon>Hemiptera</taxon>
        <taxon>Heteroptera</taxon>
        <taxon>Panheteroptera</taxon>
        <taxon>Cimicomorpha</taxon>
        <taxon>Reduviidae</taxon>
        <taxon>Triatominae</taxon>
        <taxon>Triatoma</taxon>
    </lineage>
</organism>
<dbReference type="SUPFAM" id="SSF54495">
    <property type="entry name" value="UBC-like"/>
    <property type="match status" value="1"/>
</dbReference>
<dbReference type="SMART" id="SM00212">
    <property type="entry name" value="UBCc"/>
    <property type="match status" value="1"/>
</dbReference>
<accession>A0A023F2W1</accession>
<dbReference type="PROSITE" id="PS50127">
    <property type="entry name" value="UBC_2"/>
    <property type="match status" value="1"/>
</dbReference>
<evidence type="ECO:0000256" key="3">
    <source>
        <dbReference type="PROSITE-ProRule" id="PRU10133"/>
    </source>
</evidence>
<keyword evidence="4" id="KW-0067">ATP-binding</keyword>
<dbReference type="PROSITE" id="PS00183">
    <property type="entry name" value="UBC_1"/>
    <property type="match status" value="1"/>
</dbReference>
<dbReference type="Gene3D" id="3.10.110.10">
    <property type="entry name" value="Ubiquitin Conjugating Enzyme"/>
    <property type="match status" value="1"/>
</dbReference>
<comment type="similarity">
    <text evidence="4">Belongs to the ubiquitin-conjugating enzyme family.</text>
</comment>
<name>A0A023F2W1_TRIIF</name>
<proteinExistence type="evidence at transcript level"/>
<evidence type="ECO:0000256" key="4">
    <source>
        <dbReference type="RuleBase" id="RU362109"/>
    </source>
</evidence>
<evidence type="ECO:0000256" key="1">
    <source>
        <dbReference type="ARBA" id="ARBA00022679"/>
    </source>
</evidence>
<evidence type="ECO:0000259" key="5">
    <source>
        <dbReference type="PROSITE" id="PS50127"/>
    </source>
</evidence>
<dbReference type="EMBL" id="GBBI01003032">
    <property type="protein sequence ID" value="JAC15680.1"/>
    <property type="molecule type" value="mRNA"/>
</dbReference>
<feature type="domain" description="UBC core" evidence="5">
    <location>
        <begin position="7"/>
        <end position="172"/>
    </location>
</feature>
<keyword evidence="4" id="KW-0547">Nucleotide-binding</keyword>
<dbReference type="Pfam" id="PF00179">
    <property type="entry name" value="UQ_con"/>
    <property type="match status" value="1"/>
</dbReference>
<dbReference type="GO" id="GO:0005524">
    <property type="term" value="F:ATP binding"/>
    <property type="evidence" value="ECO:0007669"/>
    <property type="project" value="UniProtKB-UniRule"/>
</dbReference>
<dbReference type="PANTHER" id="PTHR24067">
    <property type="entry name" value="UBIQUITIN-CONJUGATING ENZYME E2"/>
    <property type="match status" value="1"/>
</dbReference>
<dbReference type="FunFam" id="3.10.110.10:FF:000051">
    <property type="entry name" value="ubiquitin-conjugating enzyme E2 R2-like"/>
    <property type="match status" value="1"/>
</dbReference>